<keyword evidence="2" id="KW-1185">Reference proteome</keyword>
<reference evidence="1 2" key="1">
    <citation type="submission" date="2019-02" db="EMBL/GenBank/DDBJ databases">
        <title>Genome sequencing of the rare red list fungi Bondarzewia mesenterica.</title>
        <authorList>
            <person name="Buettner E."/>
            <person name="Kellner H."/>
        </authorList>
    </citation>
    <scope>NUCLEOTIDE SEQUENCE [LARGE SCALE GENOMIC DNA]</scope>
    <source>
        <strain evidence="1 2">DSM 108281</strain>
    </source>
</reference>
<proteinExistence type="predicted"/>
<name>A0A4S4M063_9AGAM</name>
<accession>A0A4S4M063</accession>
<protein>
    <submittedName>
        <fullName evidence="1">Uncharacterized protein</fullName>
    </submittedName>
</protein>
<evidence type="ECO:0000313" key="2">
    <source>
        <dbReference type="Proteomes" id="UP000310158"/>
    </source>
</evidence>
<organism evidence="1 2">
    <name type="scientific">Bondarzewia mesenterica</name>
    <dbReference type="NCBI Taxonomy" id="1095465"/>
    <lineage>
        <taxon>Eukaryota</taxon>
        <taxon>Fungi</taxon>
        <taxon>Dikarya</taxon>
        <taxon>Basidiomycota</taxon>
        <taxon>Agaricomycotina</taxon>
        <taxon>Agaricomycetes</taxon>
        <taxon>Russulales</taxon>
        <taxon>Bondarzewiaceae</taxon>
        <taxon>Bondarzewia</taxon>
    </lineage>
</organism>
<dbReference type="EMBL" id="SGPL01000077">
    <property type="protein sequence ID" value="THH18396.1"/>
    <property type="molecule type" value="Genomic_DNA"/>
</dbReference>
<sequence length="124" mass="13817">MATTPPATLSETSSSIFPVQGIALCHALQPPPHPIQQHEESETKKNFNMVDHTASVQHPTLPTLQDTPTIQKVHKHIVESAIFYGDLRQVSTEIALYPQLMPPNLQTCRLEPSLWLLFTNLDIG</sequence>
<comment type="caution">
    <text evidence="1">The sequence shown here is derived from an EMBL/GenBank/DDBJ whole genome shotgun (WGS) entry which is preliminary data.</text>
</comment>
<gene>
    <name evidence="1" type="ORF">EW146_g2590</name>
</gene>
<evidence type="ECO:0000313" key="1">
    <source>
        <dbReference type="EMBL" id="THH18396.1"/>
    </source>
</evidence>
<dbReference type="AlphaFoldDB" id="A0A4S4M063"/>
<dbReference type="Proteomes" id="UP000310158">
    <property type="component" value="Unassembled WGS sequence"/>
</dbReference>